<accession>A0A914QQT4</accession>
<reference evidence="2" key="1">
    <citation type="submission" date="2022-11" db="UniProtKB">
        <authorList>
            <consortium name="WormBaseParasite"/>
        </authorList>
    </citation>
    <scope>IDENTIFICATION</scope>
</reference>
<name>A0A914QQT4_9BILA</name>
<dbReference type="Gene3D" id="3.40.50.300">
    <property type="entry name" value="P-loop containing nucleotide triphosphate hydrolases"/>
    <property type="match status" value="1"/>
</dbReference>
<protein>
    <submittedName>
        <fullName evidence="2">Sulfotransferase</fullName>
    </submittedName>
</protein>
<dbReference type="SUPFAM" id="SSF53383">
    <property type="entry name" value="PLP-dependent transferases"/>
    <property type="match status" value="1"/>
</dbReference>
<dbReference type="Pfam" id="PF01041">
    <property type="entry name" value="DegT_DnrJ_EryC1"/>
    <property type="match status" value="1"/>
</dbReference>
<dbReference type="InterPro" id="IPR015421">
    <property type="entry name" value="PyrdxlP-dep_Trfase_major"/>
</dbReference>
<keyword evidence="1" id="KW-1185">Reference proteome</keyword>
<dbReference type="WBParaSite" id="PDA_v2.g3916.t1">
    <property type="protein sequence ID" value="PDA_v2.g3916.t1"/>
    <property type="gene ID" value="PDA_v2.g3916"/>
</dbReference>
<evidence type="ECO:0000313" key="1">
    <source>
        <dbReference type="Proteomes" id="UP000887578"/>
    </source>
</evidence>
<evidence type="ECO:0000313" key="2">
    <source>
        <dbReference type="WBParaSite" id="PDA_v2.g3916.t1"/>
    </source>
</evidence>
<dbReference type="Proteomes" id="UP000887578">
    <property type="component" value="Unplaced"/>
</dbReference>
<dbReference type="InterPro" id="IPR015424">
    <property type="entry name" value="PyrdxlP-dep_Trfase"/>
</dbReference>
<dbReference type="InterPro" id="IPR000653">
    <property type="entry name" value="DegT/StrS_aminotransferase"/>
</dbReference>
<dbReference type="AlphaFoldDB" id="A0A914QQT4"/>
<dbReference type="SUPFAM" id="SSF52540">
    <property type="entry name" value="P-loop containing nucleoside triphosphate hydrolases"/>
    <property type="match status" value="1"/>
</dbReference>
<proteinExistence type="predicted"/>
<dbReference type="InterPro" id="IPR027417">
    <property type="entry name" value="P-loop_NTPase"/>
</dbReference>
<organism evidence="1 2">
    <name type="scientific">Panagrolaimus davidi</name>
    <dbReference type="NCBI Taxonomy" id="227884"/>
    <lineage>
        <taxon>Eukaryota</taxon>
        <taxon>Metazoa</taxon>
        <taxon>Ecdysozoa</taxon>
        <taxon>Nematoda</taxon>
        <taxon>Chromadorea</taxon>
        <taxon>Rhabditida</taxon>
        <taxon>Tylenchina</taxon>
        <taxon>Panagrolaimomorpha</taxon>
        <taxon>Panagrolaimoidea</taxon>
        <taxon>Panagrolaimidae</taxon>
        <taxon>Panagrolaimus</taxon>
    </lineage>
</organism>
<dbReference type="Gene3D" id="3.40.640.10">
    <property type="entry name" value="Type I PLP-dependent aspartate aminotransferase-like (Major domain)"/>
    <property type="match status" value="1"/>
</dbReference>
<sequence length="369" mass="42098">MPKNILVISRQRSGSTAVLELLCSHPKIQNFGELLNPNEDPNVPKDGEGIYDYLNKKLSQPPELASLSNGWPSEYCAFKIHIHEKDEQNFKWDYLIRYCKVETIIVVWRKEIVETIVSVEIARITDEWYSMKETSKIHSVSITEDFLKSSINSDLKNWADVFESWPIEIRPIFIQYEELFSDSNSSNNAIIAERFQKVFQEIGIEGHEFVECYSKKQNPAPIDQKIKNWFTLPKELREQKINVPAMFEEIISKKFGLPKEIVTSMVPDREPLPPCGGFKYRVAEPFIPKEVFNNVNDALKTGNISSASSWPKELSNKLCSFFDSQVAIPCANGFIALVLALQSSNISQNDEVIIPSLTMIAVPNAVKFN</sequence>